<accession>A0A8H6KIW2</accession>
<feature type="region of interest" description="Disordered" evidence="1">
    <location>
        <begin position="93"/>
        <end position="117"/>
    </location>
</feature>
<organism evidence="2 3">
    <name type="scientific">Colletotrichum musicola</name>
    <dbReference type="NCBI Taxonomy" id="2175873"/>
    <lineage>
        <taxon>Eukaryota</taxon>
        <taxon>Fungi</taxon>
        <taxon>Dikarya</taxon>
        <taxon>Ascomycota</taxon>
        <taxon>Pezizomycotina</taxon>
        <taxon>Sordariomycetes</taxon>
        <taxon>Hypocreomycetidae</taxon>
        <taxon>Glomerellales</taxon>
        <taxon>Glomerellaceae</taxon>
        <taxon>Colletotrichum</taxon>
        <taxon>Colletotrichum orchidearum species complex</taxon>
    </lineage>
</organism>
<name>A0A8H6KIW2_9PEZI</name>
<dbReference type="AlphaFoldDB" id="A0A8H6KIW2"/>
<evidence type="ECO:0000256" key="1">
    <source>
        <dbReference type="SAM" id="MobiDB-lite"/>
    </source>
</evidence>
<evidence type="ECO:0000313" key="2">
    <source>
        <dbReference type="EMBL" id="KAF6832334.1"/>
    </source>
</evidence>
<feature type="compositionally biased region" description="Basic and acidic residues" evidence="1">
    <location>
        <begin position="1"/>
        <end position="13"/>
    </location>
</feature>
<proteinExistence type="predicted"/>
<keyword evidence="2" id="KW-0378">Hydrolase</keyword>
<dbReference type="Proteomes" id="UP000639643">
    <property type="component" value="Unassembled WGS sequence"/>
</dbReference>
<keyword evidence="3" id="KW-1185">Reference proteome</keyword>
<sequence length="117" mass="12622">KEDVEAAKAAEKEIQDDDAEFQEKSAAPSGASSTRQGTPRDDADGDTPGGPGPSGLGRFSESVAPDEEVEYYPSGARVCTVDDYMLRTMAEQLKGTALDLPKDKKKSKKKGRDTRKR</sequence>
<feature type="compositionally biased region" description="Basic residues" evidence="1">
    <location>
        <begin position="103"/>
        <end position="117"/>
    </location>
</feature>
<gene>
    <name evidence="2" type="ORF">CMUS01_06948</name>
</gene>
<keyword evidence="2" id="KW-0067">ATP-binding</keyword>
<feature type="non-terminal residue" evidence="2">
    <location>
        <position position="1"/>
    </location>
</feature>
<dbReference type="EMBL" id="WIGM01000239">
    <property type="protein sequence ID" value="KAF6832334.1"/>
    <property type="molecule type" value="Genomic_DNA"/>
</dbReference>
<comment type="caution">
    <text evidence="2">The sequence shown here is derived from an EMBL/GenBank/DDBJ whole genome shotgun (WGS) entry which is preliminary data.</text>
</comment>
<keyword evidence="2" id="KW-0547">Nucleotide-binding</keyword>
<evidence type="ECO:0000313" key="3">
    <source>
        <dbReference type="Proteomes" id="UP000639643"/>
    </source>
</evidence>
<protein>
    <submittedName>
        <fullName evidence="2">Helicase SWR1</fullName>
    </submittedName>
</protein>
<dbReference type="GO" id="GO:0004386">
    <property type="term" value="F:helicase activity"/>
    <property type="evidence" value="ECO:0007669"/>
    <property type="project" value="UniProtKB-KW"/>
</dbReference>
<reference evidence="2" key="1">
    <citation type="journal article" date="2020" name="Phytopathology">
        <title>Genome Sequence Resources of Colletotrichum truncatum, C. plurivorum, C. musicola, and C. sojae: Four Species Pathogenic to Soybean (Glycine max).</title>
        <authorList>
            <person name="Rogerio F."/>
            <person name="Boufleur T.R."/>
            <person name="Ciampi-Guillardi M."/>
            <person name="Sukno S.A."/>
            <person name="Thon M.R."/>
            <person name="Massola Junior N.S."/>
            <person name="Baroncelli R."/>
        </authorList>
    </citation>
    <scope>NUCLEOTIDE SEQUENCE</scope>
    <source>
        <strain evidence="2">LFN0074</strain>
    </source>
</reference>
<feature type="region of interest" description="Disordered" evidence="1">
    <location>
        <begin position="1"/>
        <end position="68"/>
    </location>
</feature>
<keyword evidence="2" id="KW-0347">Helicase</keyword>